<dbReference type="Proteomes" id="UP000290365">
    <property type="component" value="Chromosome"/>
</dbReference>
<reference evidence="2 3" key="1">
    <citation type="submission" date="2019-01" db="EMBL/GenBank/DDBJ databases">
        <title>Ktedonosporobacter rubrisoli SCAWS-G2.</title>
        <authorList>
            <person name="Huang Y."/>
            <person name="Yan B."/>
        </authorList>
    </citation>
    <scope>NUCLEOTIDE SEQUENCE [LARGE SCALE GENOMIC DNA]</scope>
    <source>
        <strain evidence="2 3">SCAWS-G2</strain>
    </source>
</reference>
<name>A0A4P6JIW2_KTERU</name>
<dbReference type="AlphaFoldDB" id="A0A4P6JIW2"/>
<proteinExistence type="predicted"/>
<evidence type="ECO:0000313" key="3">
    <source>
        <dbReference type="Proteomes" id="UP000290365"/>
    </source>
</evidence>
<organism evidence="2 3">
    <name type="scientific">Ktedonosporobacter rubrisoli</name>
    <dbReference type="NCBI Taxonomy" id="2509675"/>
    <lineage>
        <taxon>Bacteria</taxon>
        <taxon>Bacillati</taxon>
        <taxon>Chloroflexota</taxon>
        <taxon>Ktedonobacteria</taxon>
        <taxon>Ktedonobacterales</taxon>
        <taxon>Ktedonosporobacteraceae</taxon>
        <taxon>Ktedonosporobacter</taxon>
    </lineage>
</organism>
<keyword evidence="2" id="KW-0449">Lipoprotein</keyword>
<dbReference type="Gene3D" id="2.50.20.20">
    <property type="match status" value="1"/>
</dbReference>
<feature type="region of interest" description="Disordered" evidence="1">
    <location>
        <begin position="66"/>
        <end position="86"/>
    </location>
</feature>
<keyword evidence="3" id="KW-1185">Reference proteome</keyword>
<dbReference type="InterPro" id="IPR029046">
    <property type="entry name" value="LolA/LolB/LppX"/>
</dbReference>
<dbReference type="OrthoDB" id="152771at2"/>
<gene>
    <name evidence="2" type="ORF">EPA93_03115</name>
</gene>
<dbReference type="KEGG" id="kbs:EPA93_03115"/>
<sequence length="290" mass="31943">MILRKTYIIPLFLTLCLMVVLSACSPLNSENPLSLVQVVQNSINAMKNLKSSHVDIQATNKVEMNGASASTTSGPSNFSMNVTGSGDQALPDQEKLDLTLNQDTKLTEILQGDKVYVQNAQGQWYVFNKSEFTNSVGNYFSGENFNPTDLLGLLLHASITDHGDQDLNGQKLRHITANLDKEALRELLSSNPQLRKTFGQQNIDTVINNAKSFLATVDVWIDNSQYYLHRTQLKLNMEGNVSQGSKATPEDVKVDLNTIMDLSKFNEPVTITPPSKAIPTDDPSVILGNQ</sequence>
<dbReference type="PROSITE" id="PS51257">
    <property type="entry name" value="PROKAR_LIPOPROTEIN"/>
    <property type="match status" value="1"/>
</dbReference>
<evidence type="ECO:0000313" key="2">
    <source>
        <dbReference type="EMBL" id="QBD75037.1"/>
    </source>
</evidence>
<dbReference type="RefSeq" id="WP_129885636.1">
    <property type="nucleotide sequence ID" value="NZ_CP035758.1"/>
</dbReference>
<evidence type="ECO:0000256" key="1">
    <source>
        <dbReference type="SAM" id="MobiDB-lite"/>
    </source>
</evidence>
<dbReference type="EMBL" id="CP035758">
    <property type="protein sequence ID" value="QBD75037.1"/>
    <property type="molecule type" value="Genomic_DNA"/>
</dbReference>
<accession>A0A4P6JIW2</accession>
<dbReference type="InterPro" id="IPR046720">
    <property type="entry name" value="DUF6612"/>
</dbReference>
<protein>
    <submittedName>
        <fullName evidence="2">LppX_LprAFG lipoprotein</fullName>
    </submittedName>
</protein>
<dbReference type="SUPFAM" id="SSF89392">
    <property type="entry name" value="Prokaryotic lipoproteins and lipoprotein localization factors"/>
    <property type="match status" value="1"/>
</dbReference>
<dbReference type="Pfam" id="PF20316">
    <property type="entry name" value="DUF6612"/>
    <property type="match status" value="1"/>
</dbReference>